<feature type="binding site" evidence="10">
    <location>
        <position position="49"/>
    </location>
    <ligand>
        <name>Zn(2+)</name>
        <dbReference type="ChEBI" id="CHEBI:29105"/>
    </ligand>
</feature>
<proteinExistence type="inferred from homology"/>
<keyword evidence="8" id="KW-0326">Glycosidase</keyword>
<dbReference type="CDD" id="cd00111">
    <property type="entry name" value="Trefoil"/>
    <property type="match status" value="2"/>
</dbReference>
<dbReference type="EMBL" id="CAJNOE010000005">
    <property type="protein sequence ID" value="CAF0716968.1"/>
    <property type="molecule type" value="Genomic_DNA"/>
</dbReference>
<dbReference type="InterPro" id="IPR025887">
    <property type="entry name" value="Glyco_hydro_31_N_dom"/>
</dbReference>
<evidence type="ECO:0000256" key="1">
    <source>
        <dbReference type="ARBA" id="ARBA00004370"/>
    </source>
</evidence>
<comment type="similarity">
    <text evidence="3">Belongs to the glycosyl hydrolase 31 family.</text>
</comment>
<dbReference type="Pfam" id="PF00088">
    <property type="entry name" value="Trefoil"/>
    <property type="match status" value="1"/>
</dbReference>
<dbReference type="SMART" id="SM00018">
    <property type="entry name" value="PD"/>
    <property type="match status" value="2"/>
</dbReference>
<evidence type="ECO:0000256" key="3">
    <source>
        <dbReference type="ARBA" id="ARBA00007806"/>
    </source>
</evidence>
<feature type="binding site" evidence="10">
    <location>
        <position position="51"/>
    </location>
    <ligand>
        <name>Zn(2+)</name>
        <dbReference type="ChEBI" id="CHEBI:29105"/>
    </ligand>
</feature>
<comment type="subcellular location">
    <subcellularLocation>
        <location evidence="1">Membrane</location>
    </subcellularLocation>
</comment>
<dbReference type="GO" id="GO:0030246">
    <property type="term" value="F:carbohydrate binding"/>
    <property type="evidence" value="ECO:0007669"/>
    <property type="project" value="InterPro"/>
</dbReference>
<dbReference type="PROSITE" id="PS00129">
    <property type="entry name" value="GLYCOSYL_HYDROL_F31_1"/>
    <property type="match status" value="2"/>
</dbReference>
<sequence>MAGTFGARKGMARILDGIIKYRQTLRPSLLEEFKKVATGPSPEGLLLTCVDSRVVASRITQAAPGQLFIVRNPGTVRFYVIFNICQNQCIFSFYKGNLVPHHNCFRNNVTVGGECGALELACSINKVQVIAVIGHSDCKAMNLLYSVRNDLKSPSKGPLEDWLRFHARGTLEQFKKLESATGFDRKLIFHGAQHYEDDFEAYIDPYNQFKPSDKFSQINTLEQLQNFLTYPFLKERLNRNELEVHALWTDISKGECLCSFRRMKFILSRQINCVILLLITVTIVVSSHKRTTKKNESFNLKPRIDCYPESESPFSNYSKEACLARNCLYDDDANSSTIQCYLSSNYGYILQTSTKQNNNIQLKLKRNQAIGSMFPDPIENVILEVQQYTNDIIRFKLYDADEQRYEVPIPLTPPSDQVNSAKYEFNYSSDSSNNNIISFSIKRRKNQAILFDTSLGGLVLNNQFLQIITRLQSSHVYGFGENNHDSLKHNVTAKSSWGIFARDQGTNWDTNSNHYGQHPFYLVMEQTSDDQPSGCMHGVLLLNSNAMDYSFDSTPSLTLRTIGGILDFFVFLGPKPEQVIQQYTWLVGRPFLPPYWSLGFQLSRWDYSNLTHMQMVNKRNLDAGIPLDVQYADIDYMDAAKVFTIDPIRYKGMKEYFEDLQSEGVRTIIILDPGMVDDQNYYVPTIEGIEEDVFIKWDNGSIMRGAVWPGPVFFPDYFTERTQNWWKRWITNFRSTNLTFDGLWIDMNEPALFETNDPFPWNWLETGSNYTLKCPQNQWENPPYRTKAVYRWDKKINRTSRLSDRTLCMSALQGEIDSTTNKPLFRHYDVHSLYGWSQTKPTLDVLQKITGKRSMVLPRSTFVGSGQWAGHWLGDNEATWHEMKRSLIGMIEFNWFGIPYNGADICGFDKTPTEEMCIRWMQVGAFYPFSRNHNIWKTPDQDPAAWSSSAISIMVEALRIRYTLLPYYYTLFYKSHINGSTVIRPLFHEYPTDKNTLDIFLQFLIGSNIMIAPVTDEGARQVQVYIPSSEWFNYYTGDQYLYSKQFINISAALDTIPILLRSGSIIPTQQYANNTKYSRLNPFGLIIILNSNGNAQGDLFYDDGESINTIGTKSYYYSTFQWSSSNQQLIINVIENNYSFMSNLILDTITIYGLKTIPTIINVNNKEFAAKVRPFTQIVDINNLGLAMDQSYIFTWTNTASMTIEPREIIFSNPKYRVDCFPDPDVTSNACFVRGCIYDPISQSDYPACYIPSKKGGYVTSSIEKISNTTTQYKLSRLSKKPAFISTSKSNINYRIDSRYPQSNLTNIVTTDSDEFSIYGHDIDHLNLQVSVSGTDMIRLTIRDKEKDRYEVPVPIHWHPSVLPTSITPKIQFEMTKTLNEQAGFRIKRTDTQSIIFDTSSFAHGFIYDNQYIQFITTIPSRNVYGFGENTHSSFRHILQNSLRYGIFARDQPPQGGNENLYGTHPFYMSIERDGQAFGVLILNSNAQDYKLDEFENDQSMLTYRTIGGILDIFFFAGPRPEDVIRQYQLVIGFPFMPPYWALGFQLCRYGYDTLENMKAAMQRTLDGNIPIDIQYGDIDYFRQQLDFTWDPIRFKSLPEYIDWLHTQGMKFITILDPAIDSEESNYTVFTEGQQADIWIKWPERRNVQFNETKNNNMIGYVWPYGKSVFPDYLYPPTKDWWTNQILNYHKKIKFDGLWIDMNEPANSDTNKFQPWNWPHAEPWNLHCPMDEQLENPRYKTAIHGDSLSDKTLCMIAEQRDGHGKVYNHYDVHNLYGWSETLATLPATHAIENKRSIIISRSTFPTSGAYGGHWLGDNTAAWPHLKHNIIGMLEFNLFGIPYIGADICGFEGNTTEQMCQRWMQLGAFNPFFRNHNGIRFADHDPGSFSPSIVDSNRRVVETRYGLIPYLYTLFHRVHISGGTVVRSMAHEFPNDSTCWSIDEQFLWGSYLLIAPVIYENHTSKNVYLPSLNERWFSYYTGEEELTLGNINVTADYDYLPLFLRGGAILPRQQSAMNTVKARLNPMNLIIALNKQEKAEGNLFWDDGDSIDTYKKLNYNYFYFNFNKETLSIQSWTYKYPQMGHHIKLDEIIIYGLTEQPIKIQWNGQDLSNNKWKFNITSKVLTMEKLALDFSQTHKFIFS</sequence>
<evidence type="ECO:0000256" key="8">
    <source>
        <dbReference type="ARBA" id="ARBA00023295"/>
    </source>
</evidence>
<dbReference type="SUPFAM" id="SSF51011">
    <property type="entry name" value="Glycosyl hydrolase domain"/>
    <property type="match status" value="2"/>
</dbReference>
<dbReference type="SUPFAM" id="SSF51445">
    <property type="entry name" value="(Trans)glycosidases"/>
    <property type="match status" value="2"/>
</dbReference>
<dbReference type="CDD" id="cd06602">
    <property type="entry name" value="GH31_MGAM_SI_GAA"/>
    <property type="match status" value="2"/>
</dbReference>
<dbReference type="Proteomes" id="UP000663860">
    <property type="component" value="Unassembled WGS sequence"/>
</dbReference>
<evidence type="ECO:0000256" key="9">
    <source>
        <dbReference type="ARBA" id="ARBA00041343"/>
    </source>
</evidence>
<dbReference type="SMART" id="SM00947">
    <property type="entry name" value="Pro_CA"/>
    <property type="match status" value="1"/>
</dbReference>
<dbReference type="SUPFAM" id="SSF74650">
    <property type="entry name" value="Galactose mutarotase-like"/>
    <property type="match status" value="2"/>
</dbReference>
<evidence type="ECO:0000256" key="7">
    <source>
        <dbReference type="ARBA" id="ARBA00023180"/>
    </source>
</evidence>
<dbReference type="InterPro" id="IPR011013">
    <property type="entry name" value="Gal_mutarotase_sf_dom"/>
</dbReference>
<keyword evidence="10" id="KW-0862">Zinc</keyword>
<dbReference type="InterPro" id="IPR017853">
    <property type="entry name" value="GH"/>
</dbReference>
<dbReference type="Pfam" id="PF00484">
    <property type="entry name" value="Pro_CA"/>
    <property type="match status" value="1"/>
</dbReference>
<comment type="cofactor">
    <cofactor evidence="10">
        <name>Zn(2+)</name>
        <dbReference type="ChEBI" id="CHEBI:29105"/>
    </cofactor>
    <text evidence="10">Binds 1 zinc ion per subunit.</text>
</comment>
<dbReference type="PANTHER" id="PTHR22762">
    <property type="entry name" value="ALPHA-GLUCOSIDASE"/>
    <property type="match status" value="1"/>
</dbReference>
<dbReference type="InterPro" id="IPR048395">
    <property type="entry name" value="Glyco_hydro_31_C"/>
</dbReference>
<dbReference type="InterPro" id="IPR036874">
    <property type="entry name" value="Carbonic_anhydrase_sf"/>
</dbReference>
<comment type="caution">
    <text evidence="13">The sequence shown here is derived from an EMBL/GenBank/DDBJ whole genome shotgun (WGS) entry which is preliminary data.</text>
</comment>
<dbReference type="GO" id="GO:0016020">
    <property type="term" value="C:membrane"/>
    <property type="evidence" value="ECO:0007669"/>
    <property type="project" value="UniProtKB-SubCell"/>
</dbReference>
<keyword evidence="10" id="KW-0479">Metal-binding</keyword>
<dbReference type="InterPro" id="IPR000322">
    <property type="entry name" value="Glyco_hydro_31_TIM"/>
</dbReference>
<reference evidence="13" key="1">
    <citation type="submission" date="2021-02" db="EMBL/GenBank/DDBJ databases">
        <authorList>
            <person name="Nowell W R."/>
        </authorList>
    </citation>
    <scope>NUCLEOTIDE SEQUENCE</scope>
</reference>
<dbReference type="Gene3D" id="4.10.110.10">
    <property type="entry name" value="Spasmolytic Protein, domain 1"/>
    <property type="match status" value="2"/>
</dbReference>
<gene>
    <name evidence="13" type="ORF">IZO911_LOCUS1259</name>
</gene>
<feature type="binding site" evidence="10">
    <location>
        <position position="138"/>
    </location>
    <ligand>
        <name>Zn(2+)</name>
        <dbReference type="ChEBI" id="CHEBI:29105"/>
    </ligand>
</feature>
<dbReference type="Pfam" id="PF21365">
    <property type="entry name" value="Glyco_hydro_31_3rd"/>
    <property type="match status" value="2"/>
</dbReference>
<dbReference type="GO" id="GO:0004089">
    <property type="term" value="F:carbonate dehydratase activity"/>
    <property type="evidence" value="ECO:0007669"/>
    <property type="project" value="InterPro"/>
</dbReference>
<evidence type="ECO:0000256" key="5">
    <source>
        <dbReference type="ARBA" id="ARBA00023136"/>
    </source>
</evidence>
<evidence type="ECO:0000259" key="12">
    <source>
        <dbReference type="PROSITE" id="PS51448"/>
    </source>
</evidence>
<dbReference type="PROSITE" id="PS51448">
    <property type="entry name" value="P_TREFOIL_2"/>
    <property type="match status" value="2"/>
</dbReference>
<accession>A0A813M9F6</accession>
<dbReference type="Gene3D" id="2.60.40.1760">
    <property type="entry name" value="glycosyl hydrolase (family 31)"/>
    <property type="match status" value="2"/>
</dbReference>
<dbReference type="InterPro" id="IPR000519">
    <property type="entry name" value="P_trefoil_dom"/>
</dbReference>
<dbReference type="InterPro" id="IPR001765">
    <property type="entry name" value="Carbonic_anhydrase"/>
</dbReference>
<dbReference type="Pfam" id="PF13802">
    <property type="entry name" value="Gal_mutarotas_2"/>
    <property type="match status" value="1"/>
</dbReference>
<dbReference type="Pfam" id="PF01055">
    <property type="entry name" value="Glyco_hydro_31_2nd"/>
    <property type="match status" value="2"/>
</dbReference>
<dbReference type="InterPro" id="IPR013780">
    <property type="entry name" value="Glyco_hydro_b"/>
</dbReference>
<dbReference type="GO" id="GO:0004558">
    <property type="term" value="F:alpha-1,4-glucosidase activity"/>
    <property type="evidence" value="ECO:0007669"/>
    <property type="project" value="TreeGrafter"/>
</dbReference>
<dbReference type="SUPFAM" id="SSF53056">
    <property type="entry name" value="beta-carbonic anhydrase, cab"/>
    <property type="match status" value="1"/>
</dbReference>
<evidence type="ECO:0000256" key="6">
    <source>
        <dbReference type="ARBA" id="ARBA00023157"/>
    </source>
</evidence>
<feature type="binding site" evidence="10">
    <location>
        <position position="135"/>
    </location>
    <ligand>
        <name>Zn(2+)</name>
        <dbReference type="ChEBI" id="CHEBI:29105"/>
    </ligand>
</feature>
<dbReference type="FunFam" id="3.20.20.80:FF:000016">
    <property type="entry name" value="Maltase-glucoamylase, intestinal"/>
    <property type="match status" value="2"/>
</dbReference>
<evidence type="ECO:0000256" key="2">
    <source>
        <dbReference type="ARBA" id="ARBA00006217"/>
    </source>
</evidence>
<name>A0A813M9F6_9BILA</name>
<keyword evidence="6" id="KW-1015">Disulfide bond</keyword>
<dbReference type="InterPro" id="IPR030458">
    <property type="entry name" value="Glyco_hydro_31_AS"/>
</dbReference>
<dbReference type="Gene3D" id="3.20.20.80">
    <property type="entry name" value="Glycosidases"/>
    <property type="match status" value="2"/>
</dbReference>
<keyword evidence="4" id="KW-0378">Hydrolase</keyword>
<dbReference type="CDD" id="cd14752">
    <property type="entry name" value="GH31_N"/>
    <property type="match status" value="2"/>
</dbReference>
<dbReference type="GO" id="GO:0005975">
    <property type="term" value="P:carbohydrate metabolic process"/>
    <property type="evidence" value="ECO:0007669"/>
    <property type="project" value="InterPro"/>
</dbReference>
<dbReference type="SUPFAM" id="SSF57492">
    <property type="entry name" value="Trefoil"/>
    <property type="match status" value="2"/>
</dbReference>
<evidence type="ECO:0000313" key="13">
    <source>
        <dbReference type="EMBL" id="CAF0716968.1"/>
    </source>
</evidence>
<comment type="similarity">
    <text evidence="2">Belongs to the beta-class carbonic anhydrase family.</text>
</comment>
<dbReference type="Gene3D" id="2.60.40.1180">
    <property type="entry name" value="Golgi alpha-mannosidase II"/>
    <property type="match status" value="4"/>
</dbReference>
<dbReference type="GO" id="GO:0008270">
    <property type="term" value="F:zinc ion binding"/>
    <property type="evidence" value="ECO:0007669"/>
    <property type="project" value="InterPro"/>
</dbReference>
<dbReference type="Gene3D" id="3.40.1050.10">
    <property type="entry name" value="Carbonic anhydrase"/>
    <property type="match status" value="1"/>
</dbReference>
<feature type="domain" description="P-type" evidence="12">
    <location>
        <begin position="294"/>
        <end position="344"/>
    </location>
</feature>
<dbReference type="InterPro" id="IPR044913">
    <property type="entry name" value="P_trefoil_dom_sf"/>
</dbReference>
<comment type="caution">
    <text evidence="11">Lacks conserved residue(s) required for the propagation of feature annotation.</text>
</comment>
<keyword evidence="5" id="KW-0472">Membrane</keyword>
<evidence type="ECO:0000256" key="4">
    <source>
        <dbReference type="ARBA" id="ARBA00022801"/>
    </source>
</evidence>
<protein>
    <recommendedName>
        <fullName evidence="9">Maltase</fullName>
    </recommendedName>
</protein>
<keyword evidence="7" id="KW-0325">Glycoprotein</keyword>
<evidence type="ECO:0000313" key="14">
    <source>
        <dbReference type="Proteomes" id="UP000663860"/>
    </source>
</evidence>
<organism evidence="13 14">
    <name type="scientific">Adineta steineri</name>
    <dbReference type="NCBI Taxonomy" id="433720"/>
    <lineage>
        <taxon>Eukaryota</taxon>
        <taxon>Metazoa</taxon>
        <taxon>Spiralia</taxon>
        <taxon>Gnathifera</taxon>
        <taxon>Rotifera</taxon>
        <taxon>Eurotatoria</taxon>
        <taxon>Bdelloidea</taxon>
        <taxon>Adinetida</taxon>
        <taxon>Adinetidae</taxon>
        <taxon>Adineta</taxon>
    </lineage>
</organism>
<evidence type="ECO:0000256" key="11">
    <source>
        <dbReference type="PROSITE-ProRule" id="PRU00779"/>
    </source>
</evidence>
<dbReference type="PANTHER" id="PTHR22762:SF133">
    <property type="entry name" value="P-TYPE DOMAIN-CONTAINING PROTEIN"/>
    <property type="match status" value="1"/>
</dbReference>
<feature type="domain" description="P-type" evidence="12">
    <location>
        <begin position="1207"/>
        <end position="1253"/>
    </location>
</feature>
<evidence type="ECO:0000256" key="10">
    <source>
        <dbReference type="PIRSR" id="PIRSR601765-1"/>
    </source>
</evidence>